<evidence type="ECO:0000313" key="2">
    <source>
        <dbReference type="EMBL" id="ABD87851.1"/>
    </source>
</evidence>
<protein>
    <submittedName>
        <fullName evidence="2">Uncharacterized protein</fullName>
    </submittedName>
</protein>
<accession>Q215T5</accession>
<dbReference type="AlphaFoldDB" id="Q215T5"/>
<feature type="compositionally biased region" description="Polar residues" evidence="1">
    <location>
        <begin position="1"/>
        <end position="16"/>
    </location>
</feature>
<gene>
    <name evidence="2" type="ordered locus">RPC_2297</name>
</gene>
<proteinExistence type="predicted"/>
<sequence length="82" mass="8478">MSPSHAPNELFRSNSARYPCKSAGFAGPRGKPGRKTLRRAVLSSGPPAAGLSHSHGSGSRPASLAIPRKIRITAHPQIPAGS</sequence>
<organism evidence="2">
    <name type="scientific">Rhodopseudomonas palustris (strain BisB18)</name>
    <dbReference type="NCBI Taxonomy" id="316056"/>
    <lineage>
        <taxon>Bacteria</taxon>
        <taxon>Pseudomonadati</taxon>
        <taxon>Pseudomonadota</taxon>
        <taxon>Alphaproteobacteria</taxon>
        <taxon>Hyphomicrobiales</taxon>
        <taxon>Nitrobacteraceae</taxon>
        <taxon>Rhodopseudomonas</taxon>
    </lineage>
</organism>
<evidence type="ECO:0000256" key="1">
    <source>
        <dbReference type="SAM" id="MobiDB-lite"/>
    </source>
</evidence>
<reference evidence="2" key="1">
    <citation type="submission" date="2006-03" db="EMBL/GenBank/DDBJ databases">
        <title>Complete sequence of Rhodopseudomonas palustris BisB18.</title>
        <authorList>
            <consortium name="US DOE Joint Genome Institute"/>
            <person name="Copeland A."/>
            <person name="Lucas S."/>
            <person name="Lapidus A."/>
            <person name="Barry K."/>
            <person name="Detter J.C."/>
            <person name="Glavina del Rio T."/>
            <person name="Hammon N."/>
            <person name="Israni S."/>
            <person name="Dalin E."/>
            <person name="Tice H."/>
            <person name="Pitluck S."/>
            <person name="Chain P."/>
            <person name="Malfatti S."/>
            <person name="Shin M."/>
            <person name="Vergez L."/>
            <person name="Schmutz J."/>
            <person name="Larimer F."/>
            <person name="Land M."/>
            <person name="Hauser L."/>
            <person name="Pelletier D.A."/>
            <person name="Kyrpides N."/>
            <person name="Anderson I."/>
            <person name="Oda Y."/>
            <person name="Harwood C.S."/>
            <person name="Richardson P."/>
        </authorList>
    </citation>
    <scope>NUCLEOTIDE SEQUENCE [LARGE SCALE GENOMIC DNA]</scope>
    <source>
        <strain evidence="2">BisB18</strain>
    </source>
</reference>
<dbReference type="STRING" id="316056.RPC_2297"/>
<dbReference type="KEGG" id="rpc:RPC_2297"/>
<feature type="region of interest" description="Disordered" evidence="1">
    <location>
        <begin position="1"/>
        <end position="82"/>
    </location>
</feature>
<name>Q215T5_RHOPB</name>
<dbReference type="HOGENOM" id="CLU_2556066_0_0_5"/>
<dbReference type="EMBL" id="CP000301">
    <property type="protein sequence ID" value="ABD87851.1"/>
    <property type="molecule type" value="Genomic_DNA"/>
</dbReference>